<keyword evidence="1" id="KW-0539">Nucleus</keyword>
<reference evidence="3 4" key="1">
    <citation type="journal article" date="2013" name="Nat. Commun.">
        <title>Genome analysis reveals insights into physiology and longevity of the Brandt's bat Myotis brandtii.</title>
        <authorList>
            <person name="Seim I."/>
            <person name="Fang X."/>
            <person name="Xiong Z."/>
            <person name="Lobanov A.V."/>
            <person name="Huang Z."/>
            <person name="Ma S."/>
            <person name="Feng Y."/>
            <person name="Turanov A.A."/>
            <person name="Zhu Y."/>
            <person name="Lenz T.L."/>
            <person name="Gerashchenko M.V."/>
            <person name="Fan D."/>
            <person name="Hee Yim S."/>
            <person name="Yao X."/>
            <person name="Jordan D."/>
            <person name="Xiong Y."/>
            <person name="Ma Y."/>
            <person name="Lyapunov A.N."/>
            <person name="Chen G."/>
            <person name="Kulakova O.I."/>
            <person name="Sun Y."/>
            <person name="Lee S.G."/>
            <person name="Bronson R.T."/>
            <person name="Moskalev A.A."/>
            <person name="Sunyaev S.R."/>
            <person name="Zhang G."/>
            <person name="Krogh A."/>
            <person name="Wang J."/>
            <person name="Gladyshev V.N."/>
        </authorList>
    </citation>
    <scope>NUCLEOTIDE SEQUENCE [LARGE SCALE GENOMIC DNA]</scope>
</reference>
<organism evidence="3 4">
    <name type="scientific">Myotis brandtii</name>
    <name type="common">Brandt's bat</name>
    <dbReference type="NCBI Taxonomy" id="109478"/>
    <lineage>
        <taxon>Eukaryota</taxon>
        <taxon>Metazoa</taxon>
        <taxon>Chordata</taxon>
        <taxon>Craniata</taxon>
        <taxon>Vertebrata</taxon>
        <taxon>Euteleostomi</taxon>
        <taxon>Mammalia</taxon>
        <taxon>Eutheria</taxon>
        <taxon>Laurasiatheria</taxon>
        <taxon>Chiroptera</taxon>
        <taxon>Yangochiroptera</taxon>
        <taxon>Vespertilionidae</taxon>
        <taxon>Myotis</taxon>
    </lineage>
</organism>
<dbReference type="PANTHER" id="PTHR11037">
    <property type="entry name" value="TRANSCRIPTION FACTOR CP2"/>
    <property type="match status" value="1"/>
</dbReference>
<dbReference type="PROSITE" id="PS51968">
    <property type="entry name" value="GRH_CP2_DB"/>
    <property type="match status" value="1"/>
</dbReference>
<evidence type="ECO:0000256" key="1">
    <source>
        <dbReference type="PROSITE-ProRule" id="PRU01313"/>
    </source>
</evidence>
<name>S7MNE3_MYOBR</name>
<accession>S7MNE3</accession>
<evidence type="ECO:0000313" key="4">
    <source>
        <dbReference type="Proteomes" id="UP000052978"/>
    </source>
</evidence>
<dbReference type="InterPro" id="IPR040167">
    <property type="entry name" value="TF_CP2-like"/>
</dbReference>
<dbReference type="Pfam" id="PF04516">
    <property type="entry name" value="CP2"/>
    <property type="match status" value="1"/>
</dbReference>
<dbReference type="GO" id="GO:0005634">
    <property type="term" value="C:nucleus"/>
    <property type="evidence" value="ECO:0007669"/>
    <property type="project" value="UniProtKB-SubCell"/>
</dbReference>
<comment type="subcellular location">
    <subcellularLocation>
        <location evidence="1">Nucleus</location>
    </subcellularLocation>
</comment>
<dbReference type="AlphaFoldDB" id="S7MNE3"/>
<keyword evidence="1" id="KW-0238">DNA-binding</keyword>
<protein>
    <submittedName>
        <fullName evidence="3">Upstream-binding protein 1</fullName>
    </submittedName>
</protein>
<feature type="domain" description="Grh/CP2 DB" evidence="2">
    <location>
        <begin position="1"/>
        <end position="144"/>
    </location>
</feature>
<proteinExistence type="predicted"/>
<dbReference type="Proteomes" id="UP000052978">
    <property type="component" value="Unassembled WGS sequence"/>
</dbReference>
<dbReference type="eggNOG" id="KOG4091">
    <property type="taxonomic scope" value="Eukaryota"/>
</dbReference>
<keyword evidence="4" id="KW-1185">Reference proteome</keyword>
<dbReference type="InterPro" id="IPR007604">
    <property type="entry name" value="CP2"/>
</dbReference>
<dbReference type="GO" id="GO:0001228">
    <property type="term" value="F:DNA-binding transcription activator activity, RNA polymerase II-specific"/>
    <property type="evidence" value="ECO:0007669"/>
    <property type="project" value="TreeGrafter"/>
</dbReference>
<dbReference type="GO" id="GO:0000978">
    <property type="term" value="F:RNA polymerase II cis-regulatory region sequence-specific DNA binding"/>
    <property type="evidence" value="ECO:0007669"/>
    <property type="project" value="TreeGrafter"/>
</dbReference>
<dbReference type="PANTHER" id="PTHR11037:SF12">
    <property type="entry name" value="GRH_CP2 DB DOMAIN-CONTAINING PROTEIN"/>
    <property type="match status" value="1"/>
</dbReference>
<dbReference type="EMBL" id="KE161707">
    <property type="protein sequence ID" value="EPQ04995.1"/>
    <property type="molecule type" value="Genomic_DNA"/>
</dbReference>
<evidence type="ECO:0000313" key="3">
    <source>
        <dbReference type="EMBL" id="EPQ04995.1"/>
    </source>
</evidence>
<gene>
    <name evidence="3" type="ORF">D623_10030291</name>
</gene>
<evidence type="ECO:0000259" key="2">
    <source>
        <dbReference type="PROSITE" id="PS51968"/>
    </source>
</evidence>
<sequence length="144" mass="16041">MMMVDQEAAISDIRPIGSNHSGTSDNMPRVLGARHEVHCISTEFTPRKKGGEKGVPFRLQIDTFKPSDKGLPPEHLHSAGCLIKVFKPKGADRKLKTDREKVEKQPLHERDKYQAACESTVFVEGKRPLNCTVPKKSGVRHTVS</sequence>